<dbReference type="Proteomes" id="UP001209878">
    <property type="component" value="Unassembled WGS sequence"/>
</dbReference>
<dbReference type="InterPro" id="IPR027885">
    <property type="entry name" value="UPF0728"/>
</dbReference>
<dbReference type="EMBL" id="JAODUO010000041">
    <property type="protein sequence ID" value="KAK2191987.1"/>
    <property type="molecule type" value="Genomic_DNA"/>
</dbReference>
<dbReference type="PANTHER" id="PTHR28448:SF1">
    <property type="entry name" value="UPF0728 PROTEIN C10ORF53"/>
    <property type="match status" value="1"/>
</dbReference>
<organism evidence="2 3">
    <name type="scientific">Ridgeia piscesae</name>
    <name type="common">Tubeworm</name>
    <dbReference type="NCBI Taxonomy" id="27915"/>
    <lineage>
        <taxon>Eukaryota</taxon>
        <taxon>Metazoa</taxon>
        <taxon>Spiralia</taxon>
        <taxon>Lophotrochozoa</taxon>
        <taxon>Annelida</taxon>
        <taxon>Polychaeta</taxon>
        <taxon>Sedentaria</taxon>
        <taxon>Canalipalpata</taxon>
        <taxon>Sabellida</taxon>
        <taxon>Siboglinidae</taxon>
        <taxon>Ridgeia</taxon>
    </lineage>
</organism>
<dbReference type="AlphaFoldDB" id="A0AAD9PCD9"/>
<sequence>MPANAKVHLQYGPYDSCGRVDHHTQRLDGVKNVLAIDGHEVILEEIDDWNVVQLMVNGEIVFACDIRQLDFGGDGKLDKLCSEARTKVHVAF</sequence>
<keyword evidence="3" id="KW-1185">Reference proteome</keyword>
<proteinExistence type="inferred from homology"/>
<reference evidence="2" key="1">
    <citation type="journal article" date="2023" name="Mol. Biol. Evol.">
        <title>Third-Generation Sequencing Reveals the Adaptive Role of the Epigenome in Three Deep-Sea Polychaetes.</title>
        <authorList>
            <person name="Perez M."/>
            <person name="Aroh O."/>
            <person name="Sun Y."/>
            <person name="Lan Y."/>
            <person name="Juniper S.K."/>
            <person name="Young C.R."/>
            <person name="Angers B."/>
            <person name="Qian P.Y."/>
        </authorList>
    </citation>
    <scope>NUCLEOTIDE SEQUENCE</scope>
    <source>
        <strain evidence="2">R07B-5</strain>
    </source>
</reference>
<dbReference type="PANTHER" id="PTHR28448">
    <property type="entry name" value="UPF0728 PROTEIN C10ORF53"/>
    <property type="match status" value="1"/>
</dbReference>
<comment type="similarity">
    <text evidence="1">Belongs to the UPF0728 family.</text>
</comment>
<comment type="caution">
    <text evidence="2">The sequence shown here is derived from an EMBL/GenBank/DDBJ whole genome shotgun (WGS) entry which is preliminary data.</text>
</comment>
<evidence type="ECO:0000313" key="2">
    <source>
        <dbReference type="EMBL" id="KAK2191987.1"/>
    </source>
</evidence>
<evidence type="ECO:0000313" key="3">
    <source>
        <dbReference type="Proteomes" id="UP001209878"/>
    </source>
</evidence>
<dbReference type="Pfam" id="PF15092">
    <property type="entry name" value="UPF0728"/>
    <property type="match status" value="1"/>
</dbReference>
<name>A0AAD9PCD9_RIDPI</name>
<accession>A0AAD9PCD9</accession>
<gene>
    <name evidence="2" type="ORF">NP493_41g02014</name>
</gene>
<protein>
    <submittedName>
        <fullName evidence="2">Uncharacterized protein</fullName>
    </submittedName>
</protein>
<evidence type="ECO:0000256" key="1">
    <source>
        <dbReference type="ARBA" id="ARBA00009973"/>
    </source>
</evidence>